<feature type="domain" description="Heparin-sulfate lyase N-terminal" evidence="6">
    <location>
        <begin position="121"/>
        <end position="281"/>
    </location>
</feature>
<comment type="caution">
    <text evidence="7">The sequence shown here is derived from an EMBL/GenBank/DDBJ whole genome shotgun (WGS) entry which is preliminary data.</text>
</comment>
<dbReference type="OrthoDB" id="9763014at2"/>
<proteinExistence type="predicted"/>
<keyword evidence="4" id="KW-0456">Lyase</keyword>
<dbReference type="Proteomes" id="UP000324159">
    <property type="component" value="Unassembled WGS sequence"/>
</dbReference>
<dbReference type="InterPro" id="IPR008929">
    <property type="entry name" value="Chondroitin_lyas"/>
</dbReference>
<dbReference type="PANTHER" id="PTHR39210">
    <property type="entry name" value="HEPARIN-SULFATE LYASE"/>
    <property type="match status" value="1"/>
</dbReference>
<organism evidence="7 8">
    <name type="scientific">Geothermobacter ehrlichii</name>
    <dbReference type="NCBI Taxonomy" id="213224"/>
    <lineage>
        <taxon>Bacteria</taxon>
        <taxon>Pseudomonadati</taxon>
        <taxon>Thermodesulfobacteriota</taxon>
        <taxon>Desulfuromonadia</taxon>
        <taxon>Desulfuromonadales</taxon>
        <taxon>Geothermobacteraceae</taxon>
        <taxon>Geothermobacter</taxon>
    </lineage>
</organism>
<reference evidence="7 8" key="1">
    <citation type="submission" date="2019-07" db="EMBL/GenBank/DDBJ databases">
        <title>Genomic Encyclopedia of Type Strains, Phase IV (KMG-IV): sequencing the most valuable type-strain genomes for metagenomic binning, comparative biology and taxonomic classification.</title>
        <authorList>
            <person name="Goeker M."/>
        </authorList>
    </citation>
    <scope>NUCLEOTIDE SEQUENCE [LARGE SCALE GENOMIC DNA]</scope>
    <source>
        <strain evidence="7 8">SS015</strain>
    </source>
</reference>
<gene>
    <name evidence="7" type="ORF">EDC39_107151</name>
</gene>
<evidence type="ECO:0000256" key="1">
    <source>
        <dbReference type="ARBA" id="ARBA00004418"/>
    </source>
</evidence>
<dbReference type="SUPFAM" id="SSF48230">
    <property type="entry name" value="Chondroitin AC/alginate lyase"/>
    <property type="match status" value="1"/>
</dbReference>
<dbReference type="EMBL" id="VNIB01000007">
    <property type="protein sequence ID" value="TYO98350.1"/>
    <property type="molecule type" value="Genomic_DNA"/>
</dbReference>
<dbReference type="GO" id="GO:0016829">
    <property type="term" value="F:lyase activity"/>
    <property type="evidence" value="ECO:0007669"/>
    <property type="project" value="UniProtKB-KW"/>
</dbReference>
<dbReference type="Gene3D" id="1.50.10.100">
    <property type="entry name" value="Chondroitin AC/alginate lyase"/>
    <property type="match status" value="1"/>
</dbReference>
<protein>
    <submittedName>
        <fullName evidence="7">Putative heparinase superfamily protein</fullName>
    </submittedName>
</protein>
<evidence type="ECO:0000313" key="7">
    <source>
        <dbReference type="EMBL" id="TYO98350.1"/>
    </source>
</evidence>
<dbReference type="InterPro" id="IPR012480">
    <property type="entry name" value="Hepar_II_III_C"/>
</dbReference>
<dbReference type="InterPro" id="IPR031680">
    <property type="entry name" value="Hepar_II_III_N"/>
</dbReference>
<feature type="domain" description="Heparinase II/III-like C-terminal" evidence="5">
    <location>
        <begin position="307"/>
        <end position="514"/>
    </location>
</feature>
<comment type="subcellular location">
    <subcellularLocation>
        <location evidence="1">Periplasm</location>
    </subcellularLocation>
</comment>
<dbReference type="Gene3D" id="2.70.98.70">
    <property type="match status" value="1"/>
</dbReference>
<evidence type="ECO:0000259" key="5">
    <source>
        <dbReference type="Pfam" id="PF07940"/>
    </source>
</evidence>
<evidence type="ECO:0000313" key="8">
    <source>
        <dbReference type="Proteomes" id="UP000324159"/>
    </source>
</evidence>
<evidence type="ECO:0000256" key="3">
    <source>
        <dbReference type="ARBA" id="ARBA00022764"/>
    </source>
</evidence>
<evidence type="ECO:0000259" key="6">
    <source>
        <dbReference type="Pfam" id="PF16889"/>
    </source>
</evidence>
<sequence>MDLAQFVHTVRYLKPRQLVYRGFYAARKRFGGEALRSVSGAHAGHSLNLAASIPRAHSNDENRFSFLNLQQEFSGAIDWDFQKYGRLWTYNLNYFDFLNQEGMSKDRGLELIHQFLTSLDGLETAWEPYPTSLRLVNWIKFLSCEKVRDPAIDKSLYVQSVNLTRQLEYHLLGNHLLENGFGLLFAAVFFADSEFLRLAREILEPELKEQVLADGAHFELSPMYHQILLDRLLDCINLLQNNRPLGEDLLPLLTDKASAMLGWLEKMTFANGEIPLFNDAACGIAPFSSQLFEYAERLGVQKKTLPLGESGYRRFESPGAELLVDVGAIGPDYIPGHAHADTLNFELALWGERVIVDTGTSTYEKNAERQRQRGTAAHNTVTIDGQDSSEVWGGFRVARRARPFGLKIDEQPEKTTISCAHDGYRRLPRKPGHSRCWEFGQASLTVVDTVAGEFVEAVARYHFHPDVQVAMVDNKRGIGRMKGGKEFSFWVISGVPRLCESTWHPEFNVSLKNTCLEVALEGKAAAVRFEWNENEDSVPH</sequence>
<dbReference type="AlphaFoldDB" id="A0A5D3WKC2"/>
<dbReference type="PANTHER" id="PTHR39210:SF1">
    <property type="entry name" value="HEPARIN-SULFATE LYASE"/>
    <property type="match status" value="1"/>
</dbReference>
<accession>A0A5D3WKC2</accession>
<keyword evidence="8" id="KW-1185">Reference proteome</keyword>
<keyword evidence="3" id="KW-0574">Periplasm</keyword>
<dbReference type="RefSeq" id="WP_148896112.1">
    <property type="nucleotide sequence ID" value="NZ_VNIB01000007.1"/>
</dbReference>
<dbReference type="Pfam" id="PF07940">
    <property type="entry name" value="Hepar_II_III_C"/>
    <property type="match status" value="1"/>
</dbReference>
<evidence type="ECO:0000256" key="2">
    <source>
        <dbReference type="ARBA" id="ARBA00022729"/>
    </source>
</evidence>
<dbReference type="GO" id="GO:0042597">
    <property type="term" value="C:periplasmic space"/>
    <property type="evidence" value="ECO:0007669"/>
    <property type="project" value="UniProtKB-SubCell"/>
</dbReference>
<evidence type="ECO:0000256" key="4">
    <source>
        <dbReference type="ARBA" id="ARBA00023239"/>
    </source>
</evidence>
<keyword evidence="2" id="KW-0732">Signal</keyword>
<name>A0A5D3WKC2_9BACT</name>
<dbReference type="Pfam" id="PF16889">
    <property type="entry name" value="Hepar_II_III_N"/>
    <property type="match status" value="1"/>
</dbReference>